<dbReference type="InterPro" id="IPR045079">
    <property type="entry name" value="Oxoprolinase-like"/>
</dbReference>
<feature type="domain" description="Hydantoinase A/oxoprolinase" evidence="2">
    <location>
        <begin position="264"/>
        <end position="549"/>
    </location>
</feature>
<evidence type="ECO:0000259" key="4">
    <source>
        <dbReference type="Pfam" id="PF19278"/>
    </source>
</evidence>
<protein>
    <submittedName>
        <fullName evidence="5">Hydantoinase/oxoprolinase family protein</fullName>
    </submittedName>
</protein>
<dbReference type="GO" id="GO:0017168">
    <property type="term" value="F:5-oxoprolinase (ATP-hydrolyzing) activity"/>
    <property type="evidence" value="ECO:0007669"/>
    <property type="project" value="TreeGrafter"/>
</dbReference>
<dbReference type="Pfam" id="PF19278">
    <property type="entry name" value="Hydant_A_C"/>
    <property type="match status" value="1"/>
</dbReference>
<dbReference type="InterPro" id="IPR002821">
    <property type="entry name" value="Hydantoinase_A"/>
</dbReference>
<dbReference type="PANTHER" id="PTHR11365">
    <property type="entry name" value="5-OXOPROLINASE RELATED"/>
    <property type="match status" value="1"/>
</dbReference>
<accession>A0A5B8U2P2</accession>
<dbReference type="Pfam" id="PF05378">
    <property type="entry name" value="Hydant_A_N"/>
    <property type="match status" value="1"/>
</dbReference>
<feature type="region of interest" description="Disordered" evidence="1">
    <location>
        <begin position="16"/>
        <end position="62"/>
    </location>
</feature>
<feature type="domain" description="Hydantoinase/oxoprolinase N-terminal" evidence="3">
    <location>
        <begin position="65"/>
        <end position="241"/>
    </location>
</feature>
<evidence type="ECO:0000313" key="5">
    <source>
        <dbReference type="EMBL" id="QEC47284.1"/>
    </source>
</evidence>
<dbReference type="Proteomes" id="UP000321805">
    <property type="component" value="Chromosome"/>
</dbReference>
<keyword evidence="6" id="KW-1185">Reference proteome</keyword>
<evidence type="ECO:0000259" key="2">
    <source>
        <dbReference type="Pfam" id="PF01968"/>
    </source>
</evidence>
<evidence type="ECO:0000313" key="6">
    <source>
        <dbReference type="Proteomes" id="UP000321805"/>
    </source>
</evidence>
<evidence type="ECO:0000256" key="1">
    <source>
        <dbReference type="SAM" id="MobiDB-lite"/>
    </source>
</evidence>
<dbReference type="EMBL" id="CP042430">
    <property type="protein sequence ID" value="QEC47284.1"/>
    <property type="molecule type" value="Genomic_DNA"/>
</dbReference>
<organism evidence="5 6">
    <name type="scientific">Baekduia soli</name>
    <dbReference type="NCBI Taxonomy" id="496014"/>
    <lineage>
        <taxon>Bacteria</taxon>
        <taxon>Bacillati</taxon>
        <taxon>Actinomycetota</taxon>
        <taxon>Thermoleophilia</taxon>
        <taxon>Solirubrobacterales</taxon>
        <taxon>Baekduiaceae</taxon>
        <taxon>Baekduia</taxon>
    </lineage>
</organism>
<dbReference type="GO" id="GO:0006749">
    <property type="term" value="P:glutathione metabolic process"/>
    <property type="evidence" value="ECO:0007669"/>
    <property type="project" value="TreeGrafter"/>
</dbReference>
<dbReference type="GO" id="GO:0005829">
    <property type="term" value="C:cytosol"/>
    <property type="evidence" value="ECO:0007669"/>
    <property type="project" value="TreeGrafter"/>
</dbReference>
<feature type="domain" description="Acetophenone carboxylase-like C-terminal" evidence="4">
    <location>
        <begin position="570"/>
        <end position="733"/>
    </location>
</feature>
<dbReference type="InterPro" id="IPR008040">
    <property type="entry name" value="Hydant_A_N"/>
</dbReference>
<dbReference type="OrthoDB" id="9768323at2"/>
<dbReference type="AlphaFoldDB" id="A0A5B8U2P2"/>
<evidence type="ECO:0000259" key="3">
    <source>
        <dbReference type="Pfam" id="PF05378"/>
    </source>
</evidence>
<reference evidence="5 6" key="1">
    <citation type="journal article" date="2018" name="J. Microbiol.">
        <title>Baekduia soli gen. nov., sp. nov., a novel bacterium isolated from the soil of Baekdu Mountain and proposal of a novel family name, Baekduiaceae fam. nov.</title>
        <authorList>
            <person name="An D.S."/>
            <person name="Siddiqi M.Z."/>
            <person name="Kim K.H."/>
            <person name="Yu H.S."/>
            <person name="Im W.T."/>
        </authorList>
    </citation>
    <scope>NUCLEOTIDE SEQUENCE [LARGE SCALE GENOMIC DNA]</scope>
    <source>
        <strain evidence="5 6">BR7-21</strain>
    </source>
</reference>
<gene>
    <name evidence="5" type="ORF">FSW04_06570</name>
</gene>
<name>A0A5B8U2P2_9ACTN</name>
<dbReference type="Pfam" id="PF01968">
    <property type="entry name" value="Hydantoinase_A"/>
    <property type="match status" value="1"/>
</dbReference>
<dbReference type="KEGG" id="bsol:FSW04_06570"/>
<dbReference type="RefSeq" id="WP_146917563.1">
    <property type="nucleotide sequence ID" value="NZ_CP042430.1"/>
</dbReference>
<dbReference type="InterPro" id="IPR049517">
    <property type="entry name" value="ACX-like_C"/>
</dbReference>
<sequence>MADNLRISGQRSDLLTWSPRRRYGDREPGLLRRPPRPPSREASPLSFKAGADDPPASETPGRYLVGVDVGGTFTDVLLASVDGEPPTLAKVLSTADPAIGVIAGVREAARRAAVDPAAVELILNGTTVVTNTVVERRGARVGLLTTRGYRYVLEIARSWTPGPVSGWMVWDKPAPLADTRDVRELSGRITADGTELFAHDEGGVRAAVRELRDAGVEAITIAIVHGYARPDVEQQIGEWAAAEASDLPISLASSVLPEMREYERTLVAVANAYVQPAMRRYVRSLEQELRASFPTTNLNIVRSDGGVMSGEDAVQRPIETVFSGPAGGVRAAVHIGRLIGHPDVLSFDVGGTSTDVALSRGGHAAVARRSSLTEYYKVRVPSLDVVAIGAGGGSLAHVPLTGALRVGPESAGSNPGPAAYGRGGGEPTVTDANVVLGYLPSLLAGQMEIRHDLARQAVGRVADRLGVSVEQAARSIIEVINDRMLGGLRLVSVQRGHDPRRFALFAFGGAGPLHANALLELLGSPVAVVPAAPGVFSTYGFLVADVQREFSRSYVRRLSRVDEAELRGIVGELAAEANAWLTDRGFDAADRDLGFQIGMRYFRQGYELPIVHADPAGDPHLLDTIARRFVAQHRQTYQFELEIEPEVVVVRCVAAGRKPVPATRPADASIREGSAQAIADGDHQIYWDRSWTIAPRYDRTKLEPGHHLAGPAVIEQEDSTTLVHPGFGARVDALSNLLIERLP</sequence>
<proteinExistence type="predicted"/>
<dbReference type="PANTHER" id="PTHR11365:SF23">
    <property type="entry name" value="HYPOTHETICAL 5-OXOPROLINASE (EUROFUNG)-RELATED"/>
    <property type="match status" value="1"/>
</dbReference>